<evidence type="ECO:0000313" key="2">
    <source>
        <dbReference type="EMBL" id="MCG7979885.1"/>
    </source>
</evidence>
<dbReference type="Gene3D" id="1.20.850.10">
    <property type="entry name" value="Hydroxylamine Oxidoreductase, Chain A, domain 2"/>
    <property type="match status" value="1"/>
</dbReference>
<dbReference type="Pfam" id="PF13447">
    <property type="entry name" value="Multi-haem_cyto"/>
    <property type="match status" value="1"/>
</dbReference>
<dbReference type="Proteomes" id="UP000886674">
    <property type="component" value="Unassembled WGS sequence"/>
</dbReference>
<comment type="caution">
    <text evidence="2">The sequence shown here is derived from an EMBL/GenBank/DDBJ whole genome shotgun (WGS) entry which is preliminary data.</text>
</comment>
<reference evidence="2" key="1">
    <citation type="journal article" date="2021" name="Proc. Natl. Acad. Sci. U.S.A.">
        <title>Global biogeography of chemosynthetic symbionts reveals both localized and globally distributed symbiont groups. .</title>
        <authorList>
            <person name="Osvatic J.T."/>
            <person name="Wilkins L.G.E."/>
            <person name="Leibrecht L."/>
            <person name="Leray M."/>
            <person name="Zauner S."/>
            <person name="Polzin J."/>
            <person name="Camacho Y."/>
            <person name="Gros O."/>
            <person name="van Gils J.A."/>
            <person name="Eisen J.A."/>
            <person name="Petersen J.M."/>
            <person name="Yuen B."/>
        </authorList>
    </citation>
    <scope>NUCLEOTIDE SEQUENCE</scope>
    <source>
        <strain evidence="2">MAGclacostrist055</strain>
    </source>
</reference>
<dbReference type="InterPro" id="IPR036280">
    <property type="entry name" value="Multihaem_cyt_sf"/>
</dbReference>
<dbReference type="PANTHER" id="PTHR35038:SF8">
    <property type="entry name" value="C-TYPE POLYHEME CYTOCHROME OMCC"/>
    <property type="match status" value="1"/>
</dbReference>
<dbReference type="AlphaFoldDB" id="A0A9E4NVY7"/>
<protein>
    <submittedName>
        <fullName evidence="2">Cytochrome C</fullName>
    </submittedName>
</protein>
<dbReference type="SUPFAM" id="SSF48695">
    <property type="entry name" value="Multiheme cytochromes"/>
    <property type="match status" value="1"/>
</dbReference>
<name>A0A9E4NVY7_9GAMM</name>
<gene>
    <name evidence="2" type="ORF">JAY77_17290</name>
</gene>
<dbReference type="EMBL" id="JAEPCR010000092">
    <property type="protein sequence ID" value="MCG7979885.1"/>
    <property type="molecule type" value="Genomic_DNA"/>
</dbReference>
<dbReference type="InterPro" id="IPR051829">
    <property type="entry name" value="Multiheme_Cytochr_ET"/>
</dbReference>
<evidence type="ECO:0000256" key="1">
    <source>
        <dbReference type="ARBA" id="ARBA00022729"/>
    </source>
</evidence>
<evidence type="ECO:0000313" key="3">
    <source>
        <dbReference type="Proteomes" id="UP000886674"/>
    </source>
</evidence>
<dbReference type="Gene3D" id="1.10.780.10">
    <property type="entry name" value="Hydroxylamine Oxidoreductase, Chain A, domain 1"/>
    <property type="match status" value="1"/>
</dbReference>
<organism evidence="2 3">
    <name type="scientific">Candidatus Thiodiazotropha taylori</name>
    <dbReference type="NCBI Taxonomy" id="2792791"/>
    <lineage>
        <taxon>Bacteria</taxon>
        <taxon>Pseudomonadati</taxon>
        <taxon>Pseudomonadota</taxon>
        <taxon>Gammaproteobacteria</taxon>
        <taxon>Chromatiales</taxon>
        <taxon>Sedimenticolaceae</taxon>
        <taxon>Candidatus Thiodiazotropha</taxon>
    </lineage>
</organism>
<dbReference type="PANTHER" id="PTHR35038">
    <property type="entry name" value="DISSIMILATORY SULFITE REDUCTASE SIRA"/>
    <property type="match status" value="1"/>
</dbReference>
<proteinExistence type="predicted"/>
<accession>A0A9E4NVY7</accession>
<keyword evidence="1" id="KW-0732">Signal</keyword>
<sequence>MKRRRLLLPSVATALLFLGLNSLAFAADSPAKTLDEDQMAQADCVGCHINVNPGIVKQHMEGPHANTKKVEDEVRCHDCHGVDHKTMDDVEKASMPTPEICGECHKKQARQHRDGKHNLAWLAMKSQIAWHGQPGSITEQGYRGCSGCHKIGEKGLLAATQGNLGDVKRDGGKEAATYRYGNAQCDACHTRHSFKASEAMDPRACSNCHMGFDHPQWEMYTSAKHGIVWQIEGHVNEGGRAPTCQTCHLSEGDHEVRTAWGFLGLRIPTKENVLALIDVAPSLKEPLTKLAGLLPSGHYMDVDDDPQWTFDRALILQAAGILDASLQPTERFIEIVVQGQAARGPEEFNVERKKMKATCNKCHAQGFVNEHFKASDEIIKAADHEFAKAITAVQALYKDGILQKPEGWEYAPDLLQYYEAKTSIEQELYLIMLEYRQRTFQGAFHASNDYMHWYGWAPLKTAVNTILEEAKRMRAEHDSKKMAAK</sequence>